<evidence type="ECO:0000313" key="2">
    <source>
        <dbReference type="Proteomes" id="UP000789759"/>
    </source>
</evidence>
<feature type="non-terminal residue" evidence="1">
    <location>
        <position position="158"/>
    </location>
</feature>
<reference evidence="1" key="1">
    <citation type="submission" date="2021-06" db="EMBL/GenBank/DDBJ databases">
        <authorList>
            <person name="Kallberg Y."/>
            <person name="Tangrot J."/>
            <person name="Rosling A."/>
        </authorList>
    </citation>
    <scope>NUCLEOTIDE SEQUENCE</scope>
    <source>
        <strain evidence="1">FL966</strain>
    </source>
</reference>
<dbReference type="EMBL" id="CAJVQA010033643">
    <property type="protein sequence ID" value="CAG8804761.1"/>
    <property type="molecule type" value="Genomic_DNA"/>
</dbReference>
<gene>
    <name evidence="1" type="ORF">CPELLU_LOCUS18039</name>
</gene>
<protein>
    <submittedName>
        <fullName evidence="1">19271_t:CDS:1</fullName>
    </submittedName>
</protein>
<accession>A0A9N9P577</accession>
<proteinExistence type="predicted"/>
<organism evidence="1 2">
    <name type="scientific">Cetraspora pellucida</name>
    <dbReference type="NCBI Taxonomy" id="1433469"/>
    <lineage>
        <taxon>Eukaryota</taxon>
        <taxon>Fungi</taxon>
        <taxon>Fungi incertae sedis</taxon>
        <taxon>Mucoromycota</taxon>
        <taxon>Glomeromycotina</taxon>
        <taxon>Glomeromycetes</taxon>
        <taxon>Diversisporales</taxon>
        <taxon>Gigasporaceae</taxon>
        <taxon>Cetraspora</taxon>
    </lineage>
</organism>
<name>A0A9N9P577_9GLOM</name>
<keyword evidence="2" id="KW-1185">Reference proteome</keyword>
<dbReference type="Proteomes" id="UP000789759">
    <property type="component" value="Unassembled WGS sequence"/>
</dbReference>
<dbReference type="AlphaFoldDB" id="A0A9N9P577"/>
<comment type="caution">
    <text evidence="1">The sequence shown here is derived from an EMBL/GenBank/DDBJ whole genome shotgun (WGS) entry which is preliminary data.</text>
</comment>
<dbReference type="OrthoDB" id="2439555at2759"/>
<sequence>SGETERKRLKLSNYDELQVLDLFEKTFVDFGTQVEKTFVDFGTQQCKELFSLTSGMRNEIYKELTNYLTTILEELYVEKNQETNEIDELALLQSQMGCIKKCLVCKVFNIDNKKQICPMCHNKLPTIAEINQQLNEPSNIINTTEKSLDIRSYMFEKA</sequence>
<evidence type="ECO:0000313" key="1">
    <source>
        <dbReference type="EMBL" id="CAG8804761.1"/>
    </source>
</evidence>